<protein>
    <submittedName>
        <fullName evidence="3">Pimeloyl-ACP methyl ester carboxylesterase</fullName>
    </submittedName>
</protein>
<sequence length="226" mass="25491">MKQTLILLHGALGSAQQFVALKERLAEDFDVHTLNFDGHGGKALEVEYSIEHFSHNLLDYLEEHEITTAHIFGYSMGGYVALNAALKKPEAIAKIITLGTKFDWTEEAAAKEVKMLNPEKVEEKVPVFAEKLKQEHAPQDWKLVMTKTAAMMLNMGKGARLMDEDFTRIQHEVKLGWASLDHMVSREETEKIANLLPHATVEVIEGAKHLLESVDLEVLVKFIKDF</sequence>
<accession>A0A1I7B512</accession>
<feature type="domain" description="AB hydrolase-1" evidence="2">
    <location>
        <begin position="4"/>
        <end position="107"/>
    </location>
</feature>
<gene>
    <name evidence="3" type="ORF">SAMN05216474_2552</name>
</gene>
<dbReference type="Pfam" id="PF00561">
    <property type="entry name" value="Abhydrolase_1"/>
    <property type="match status" value="1"/>
</dbReference>
<reference evidence="3 4" key="1">
    <citation type="submission" date="2016-10" db="EMBL/GenBank/DDBJ databases">
        <authorList>
            <person name="de Groot N.N."/>
        </authorList>
    </citation>
    <scope>NUCLEOTIDE SEQUENCE [LARGE SCALE GENOMIC DNA]</scope>
    <source>
        <strain evidence="3 4">CGMCC 1.7005</strain>
    </source>
</reference>
<dbReference type="PANTHER" id="PTHR46118">
    <property type="entry name" value="PROTEIN ABHD11"/>
    <property type="match status" value="1"/>
</dbReference>
<dbReference type="InterPro" id="IPR000073">
    <property type="entry name" value="AB_hydrolase_1"/>
</dbReference>
<proteinExistence type="predicted"/>
<dbReference type="GO" id="GO:0052689">
    <property type="term" value="F:carboxylic ester hydrolase activity"/>
    <property type="evidence" value="ECO:0007669"/>
    <property type="project" value="TreeGrafter"/>
</dbReference>
<dbReference type="Gene3D" id="3.40.50.1820">
    <property type="entry name" value="alpha/beta hydrolase"/>
    <property type="match status" value="1"/>
</dbReference>
<dbReference type="Proteomes" id="UP000236454">
    <property type="component" value="Unassembled WGS sequence"/>
</dbReference>
<dbReference type="OrthoDB" id="9791779at2"/>
<name>A0A1I7B512_9FLAO</name>
<dbReference type="InterPro" id="IPR029058">
    <property type="entry name" value="AB_hydrolase_fold"/>
</dbReference>
<dbReference type="EMBL" id="FPAS01000004">
    <property type="protein sequence ID" value="SFT82194.1"/>
    <property type="molecule type" value="Genomic_DNA"/>
</dbReference>
<keyword evidence="1" id="KW-0378">Hydrolase</keyword>
<evidence type="ECO:0000313" key="4">
    <source>
        <dbReference type="Proteomes" id="UP000236454"/>
    </source>
</evidence>
<evidence type="ECO:0000259" key="2">
    <source>
        <dbReference type="Pfam" id="PF00561"/>
    </source>
</evidence>
<evidence type="ECO:0000256" key="1">
    <source>
        <dbReference type="ARBA" id="ARBA00022801"/>
    </source>
</evidence>
<dbReference type="STRING" id="477690.SAMN05216474_2552"/>
<dbReference type="RefSeq" id="WP_090250856.1">
    <property type="nucleotide sequence ID" value="NZ_FPAS01000004.1"/>
</dbReference>
<evidence type="ECO:0000313" key="3">
    <source>
        <dbReference type="EMBL" id="SFT82194.1"/>
    </source>
</evidence>
<keyword evidence="4" id="KW-1185">Reference proteome</keyword>
<organism evidence="3 4">
    <name type="scientific">Lishizhenia tianjinensis</name>
    <dbReference type="NCBI Taxonomy" id="477690"/>
    <lineage>
        <taxon>Bacteria</taxon>
        <taxon>Pseudomonadati</taxon>
        <taxon>Bacteroidota</taxon>
        <taxon>Flavobacteriia</taxon>
        <taxon>Flavobacteriales</taxon>
        <taxon>Crocinitomicaceae</taxon>
        <taxon>Lishizhenia</taxon>
    </lineage>
</organism>
<dbReference type="PANTHER" id="PTHR46118:SF4">
    <property type="entry name" value="PROTEIN ABHD11"/>
    <property type="match status" value="1"/>
</dbReference>
<dbReference type="SUPFAM" id="SSF53474">
    <property type="entry name" value="alpha/beta-Hydrolases"/>
    <property type="match status" value="1"/>
</dbReference>
<dbReference type="AlphaFoldDB" id="A0A1I7B512"/>